<dbReference type="AlphaFoldDB" id="A0A267FYR2"/>
<comment type="similarity">
    <text evidence="2">Belongs to the BRK1 family.</text>
</comment>
<dbReference type="STRING" id="282301.A0A267FYR2"/>
<protein>
    <submittedName>
        <fullName evidence="6">Uncharacterized protein</fullName>
    </submittedName>
</protein>
<keyword evidence="4" id="KW-0175">Coiled coil</keyword>
<dbReference type="OrthoDB" id="1883432at2759"/>
<dbReference type="EMBL" id="NIVC01000694">
    <property type="protein sequence ID" value="PAA78354.1"/>
    <property type="molecule type" value="Genomic_DNA"/>
</dbReference>
<keyword evidence="3" id="KW-0963">Cytoplasm</keyword>
<sequence length="90" mass="10416">AMSHTNYMDQVQQDVQLDWNQREYIDLIGFTLKRMTDFLNQFDVSCRSKIAQLNEKLTLLERKVDFIEARIKRDELVAAGKQAAPGDPAN</sequence>
<dbReference type="GO" id="GO:0048870">
    <property type="term" value="P:cell motility"/>
    <property type="evidence" value="ECO:0007669"/>
    <property type="project" value="TreeGrafter"/>
</dbReference>
<keyword evidence="7" id="KW-1185">Reference proteome</keyword>
<dbReference type="Gene3D" id="1.20.5.110">
    <property type="match status" value="1"/>
</dbReference>
<reference evidence="6 7" key="1">
    <citation type="submission" date="2017-06" db="EMBL/GenBank/DDBJ databases">
        <title>A platform for efficient transgenesis in Macrostomum lignano, a flatworm model organism for stem cell research.</title>
        <authorList>
            <person name="Berezikov E."/>
        </authorList>
    </citation>
    <scope>NUCLEOTIDE SEQUENCE [LARGE SCALE GENOMIC DNA]</scope>
    <source>
        <strain evidence="6">DV1</strain>
        <tissue evidence="6">Whole organism</tissue>
    </source>
</reference>
<dbReference type="InterPro" id="IPR033378">
    <property type="entry name" value="BRICK1"/>
</dbReference>
<organism evidence="6 7">
    <name type="scientific">Macrostomum lignano</name>
    <dbReference type="NCBI Taxonomy" id="282301"/>
    <lineage>
        <taxon>Eukaryota</taxon>
        <taxon>Metazoa</taxon>
        <taxon>Spiralia</taxon>
        <taxon>Lophotrochozoa</taxon>
        <taxon>Platyhelminthes</taxon>
        <taxon>Rhabditophora</taxon>
        <taxon>Macrostomorpha</taxon>
        <taxon>Macrostomida</taxon>
        <taxon>Macrostomidae</taxon>
        <taxon>Macrostomum</taxon>
    </lineage>
</organism>
<dbReference type="PANTHER" id="PTHR33668">
    <property type="entry name" value="PROTEIN BRICK1"/>
    <property type="match status" value="1"/>
</dbReference>
<dbReference type="Proteomes" id="UP000215902">
    <property type="component" value="Unassembled WGS sequence"/>
</dbReference>
<dbReference type="GO" id="GO:0031209">
    <property type="term" value="C:SCAR complex"/>
    <property type="evidence" value="ECO:0007669"/>
    <property type="project" value="InterPro"/>
</dbReference>
<gene>
    <name evidence="6" type="ORF">BOX15_Mlig005632g2</name>
</gene>
<evidence type="ECO:0000256" key="4">
    <source>
        <dbReference type="ARBA" id="ARBA00023054"/>
    </source>
</evidence>
<evidence type="ECO:0000256" key="3">
    <source>
        <dbReference type="ARBA" id="ARBA00022490"/>
    </source>
</evidence>
<keyword evidence="5" id="KW-0206">Cytoskeleton</keyword>
<dbReference type="GO" id="GO:0007015">
    <property type="term" value="P:actin filament organization"/>
    <property type="evidence" value="ECO:0007669"/>
    <property type="project" value="InterPro"/>
</dbReference>
<evidence type="ECO:0000313" key="7">
    <source>
        <dbReference type="Proteomes" id="UP000215902"/>
    </source>
</evidence>
<evidence type="ECO:0000256" key="1">
    <source>
        <dbReference type="ARBA" id="ARBA00004245"/>
    </source>
</evidence>
<dbReference type="GO" id="GO:0008064">
    <property type="term" value="P:regulation of actin polymerization or depolymerization"/>
    <property type="evidence" value="ECO:0007669"/>
    <property type="project" value="TreeGrafter"/>
</dbReference>
<comment type="subcellular location">
    <subcellularLocation>
        <location evidence="1">Cytoplasm</location>
        <location evidence="1">Cytoskeleton</location>
    </subcellularLocation>
</comment>
<dbReference type="GO" id="GO:0044877">
    <property type="term" value="F:protein-containing complex binding"/>
    <property type="evidence" value="ECO:0007669"/>
    <property type="project" value="InterPro"/>
</dbReference>
<accession>A0A267FYR2</accession>
<feature type="non-terminal residue" evidence="6">
    <location>
        <position position="1"/>
    </location>
</feature>
<evidence type="ECO:0000256" key="2">
    <source>
        <dbReference type="ARBA" id="ARBA00005620"/>
    </source>
</evidence>
<name>A0A267FYR2_9PLAT</name>
<evidence type="ECO:0000256" key="5">
    <source>
        <dbReference type="ARBA" id="ARBA00023212"/>
    </source>
</evidence>
<evidence type="ECO:0000313" key="6">
    <source>
        <dbReference type="EMBL" id="PAA78354.1"/>
    </source>
</evidence>
<comment type="caution">
    <text evidence="6">The sequence shown here is derived from an EMBL/GenBank/DDBJ whole genome shotgun (WGS) entry which is preliminary data.</text>
</comment>
<proteinExistence type="inferred from homology"/>
<dbReference type="GO" id="GO:0005856">
    <property type="term" value="C:cytoskeleton"/>
    <property type="evidence" value="ECO:0007669"/>
    <property type="project" value="UniProtKB-SubCell"/>
</dbReference>
<dbReference type="PANTHER" id="PTHR33668:SF1">
    <property type="entry name" value="PROTEIN BRICK1"/>
    <property type="match status" value="1"/>
</dbReference>